<dbReference type="EMBL" id="FNNZ01000050">
    <property type="protein sequence ID" value="SDX66057.1"/>
    <property type="molecule type" value="Genomic_DNA"/>
</dbReference>
<comment type="similarity">
    <text evidence="1">Belongs to the PhzF family.</text>
</comment>
<dbReference type="AlphaFoldDB" id="A0A1H3DI73"/>
<dbReference type="PANTHER" id="PTHR13774">
    <property type="entry name" value="PHENAZINE BIOSYNTHESIS PROTEIN"/>
    <property type="match status" value="1"/>
</dbReference>
<accession>A0A1H3DI73</accession>
<organism evidence="3 4">
    <name type="scientific">Thiocapsa roseopersicina</name>
    <dbReference type="NCBI Taxonomy" id="1058"/>
    <lineage>
        <taxon>Bacteria</taxon>
        <taxon>Pseudomonadati</taxon>
        <taxon>Pseudomonadota</taxon>
        <taxon>Gammaproteobacteria</taxon>
        <taxon>Chromatiales</taxon>
        <taxon>Chromatiaceae</taxon>
        <taxon>Thiocapsa</taxon>
    </lineage>
</organism>
<proteinExistence type="inferred from homology"/>
<sequence>MTNPLYIVDVFAERPYAGNQLAVVIGDSLSDETMQQVAAEMNFSETTFVAPALAEDGSYPVRIFTPARELSFAGHPILGTAWVLRQYVDRHSDGPLLLNLAVGQVAVAFESSAGLGDVSWFRAPPAKLGAFCPREPMAAALGLAATDIADNSPIQQATAGISAMIVPLRDLDALRRCRLDLAAYAPLAAQGFPPLVYLYCHQTHQQDNDLSVRFFFEAHGIREDPATGNGASFLGAYLLAHNVFGRDNLSLRIEQGHEVLRPSLVLLRALRRGDEREVSVGGRVIPVLRGVLL</sequence>
<dbReference type="NCBIfam" id="TIGR00654">
    <property type="entry name" value="PhzF_family"/>
    <property type="match status" value="1"/>
</dbReference>
<feature type="active site" evidence="2">
    <location>
        <position position="45"/>
    </location>
</feature>
<evidence type="ECO:0000313" key="3">
    <source>
        <dbReference type="EMBL" id="SDX66057.1"/>
    </source>
</evidence>
<dbReference type="GO" id="GO:0005737">
    <property type="term" value="C:cytoplasm"/>
    <property type="evidence" value="ECO:0007669"/>
    <property type="project" value="TreeGrafter"/>
</dbReference>
<dbReference type="Gene3D" id="3.10.310.10">
    <property type="entry name" value="Diaminopimelate Epimerase, Chain A, domain 1"/>
    <property type="match status" value="2"/>
</dbReference>
<protein>
    <submittedName>
        <fullName evidence="3">Trans-2,3-dihydro-3-hydroxyanthranilate isomerase</fullName>
    </submittedName>
</protein>
<dbReference type="SUPFAM" id="SSF54506">
    <property type="entry name" value="Diaminopimelate epimerase-like"/>
    <property type="match status" value="1"/>
</dbReference>
<keyword evidence="4" id="KW-1185">Reference proteome</keyword>
<dbReference type="PIRSF" id="PIRSF016184">
    <property type="entry name" value="PhzC_PhzF"/>
    <property type="match status" value="1"/>
</dbReference>
<dbReference type="PANTHER" id="PTHR13774:SF32">
    <property type="entry name" value="ANTISENSE-ENHANCING SEQUENCE 1"/>
    <property type="match status" value="1"/>
</dbReference>
<gene>
    <name evidence="3" type="ORF">SAMN05421783_1506</name>
</gene>
<evidence type="ECO:0000256" key="1">
    <source>
        <dbReference type="ARBA" id="ARBA00008270"/>
    </source>
</evidence>
<dbReference type="GO" id="GO:0016853">
    <property type="term" value="F:isomerase activity"/>
    <property type="evidence" value="ECO:0007669"/>
    <property type="project" value="UniProtKB-KW"/>
</dbReference>
<dbReference type="STRING" id="1058.SAMN05421783_1506"/>
<reference evidence="4" key="1">
    <citation type="submission" date="2016-10" db="EMBL/GenBank/DDBJ databases">
        <authorList>
            <person name="Varghese N."/>
            <person name="Submissions S."/>
        </authorList>
    </citation>
    <scope>NUCLEOTIDE SEQUENCE [LARGE SCALE GENOMIC DNA]</scope>
    <source>
        <strain evidence="4">DSM 217</strain>
    </source>
</reference>
<evidence type="ECO:0000256" key="2">
    <source>
        <dbReference type="PIRSR" id="PIRSR016184-1"/>
    </source>
</evidence>
<dbReference type="OrthoDB" id="9788221at2"/>
<dbReference type="Proteomes" id="UP000198816">
    <property type="component" value="Unassembled WGS sequence"/>
</dbReference>
<dbReference type="InterPro" id="IPR003719">
    <property type="entry name" value="Phenazine_PhzF-like"/>
</dbReference>
<dbReference type="Pfam" id="PF02567">
    <property type="entry name" value="PhzC-PhzF"/>
    <property type="match status" value="1"/>
</dbReference>
<keyword evidence="3" id="KW-0413">Isomerase</keyword>
<name>A0A1H3DI73_THIRO</name>
<evidence type="ECO:0000313" key="4">
    <source>
        <dbReference type="Proteomes" id="UP000198816"/>
    </source>
</evidence>